<feature type="region of interest" description="Disordered" evidence="1">
    <location>
        <begin position="1"/>
        <end position="105"/>
    </location>
</feature>
<feature type="region of interest" description="Disordered" evidence="1">
    <location>
        <begin position="183"/>
        <end position="208"/>
    </location>
</feature>
<gene>
    <name evidence="2" type="ORF">FOMPIDRAFT_94632</name>
</gene>
<feature type="compositionally biased region" description="Basic and acidic residues" evidence="1">
    <location>
        <begin position="87"/>
        <end position="97"/>
    </location>
</feature>
<dbReference type="Proteomes" id="UP000015241">
    <property type="component" value="Unassembled WGS sequence"/>
</dbReference>
<feature type="region of interest" description="Disordered" evidence="1">
    <location>
        <begin position="227"/>
        <end position="250"/>
    </location>
</feature>
<proteinExistence type="predicted"/>
<dbReference type="EMBL" id="KE504139">
    <property type="protein sequence ID" value="EPT01742.1"/>
    <property type="molecule type" value="Genomic_DNA"/>
</dbReference>
<accession>S8E9V0</accession>
<dbReference type="AlphaFoldDB" id="S8E9V0"/>
<feature type="compositionally biased region" description="Basic and acidic residues" evidence="1">
    <location>
        <begin position="60"/>
        <end position="76"/>
    </location>
</feature>
<keyword evidence="3" id="KW-1185">Reference proteome</keyword>
<feature type="non-terminal residue" evidence="2">
    <location>
        <position position="250"/>
    </location>
</feature>
<evidence type="ECO:0000313" key="2">
    <source>
        <dbReference type="EMBL" id="EPT01742.1"/>
    </source>
</evidence>
<protein>
    <submittedName>
        <fullName evidence="2">Uncharacterized protein</fullName>
    </submittedName>
</protein>
<dbReference type="HOGENOM" id="CLU_1113588_0_0_1"/>
<reference evidence="2 3" key="1">
    <citation type="journal article" date="2012" name="Science">
        <title>The Paleozoic origin of enzymatic lignin decomposition reconstructed from 31 fungal genomes.</title>
        <authorList>
            <person name="Floudas D."/>
            <person name="Binder M."/>
            <person name="Riley R."/>
            <person name="Barry K."/>
            <person name="Blanchette R.A."/>
            <person name="Henrissat B."/>
            <person name="Martinez A.T."/>
            <person name="Otillar R."/>
            <person name="Spatafora J.W."/>
            <person name="Yadav J.S."/>
            <person name="Aerts A."/>
            <person name="Benoit I."/>
            <person name="Boyd A."/>
            <person name="Carlson A."/>
            <person name="Copeland A."/>
            <person name="Coutinho P.M."/>
            <person name="de Vries R.P."/>
            <person name="Ferreira P."/>
            <person name="Findley K."/>
            <person name="Foster B."/>
            <person name="Gaskell J."/>
            <person name="Glotzer D."/>
            <person name="Gorecki P."/>
            <person name="Heitman J."/>
            <person name="Hesse C."/>
            <person name="Hori C."/>
            <person name="Igarashi K."/>
            <person name="Jurgens J.A."/>
            <person name="Kallen N."/>
            <person name="Kersten P."/>
            <person name="Kohler A."/>
            <person name="Kuees U."/>
            <person name="Kumar T.K.A."/>
            <person name="Kuo A."/>
            <person name="LaButti K."/>
            <person name="Larrondo L.F."/>
            <person name="Lindquist E."/>
            <person name="Ling A."/>
            <person name="Lombard V."/>
            <person name="Lucas S."/>
            <person name="Lundell T."/>
            <person name="Martin R."/>
            <person name="McLaughlin D.J."/>
            <person name="Morgenstern I."/>
            <person name="Morin E."/>
            <person name="Murat C."/>
            <person name="Nagy L.G."/>
            <person name="Nolan M."/>
            <person name="Ohm R.A."/>
            <person name="Patyshakuliyeva A."/>
            <person name="Rokas A."/>
            <person name="Ruiz-Duenas F.J."/>
            <person name="Sabat G."/>
            <person name="Salamov A."/>
            <person name="Samejima M."/>
            <person name="Schmutz J."/>
            <person name="Slot J.C."/>
            <person name="St John F."/>
            <person name="Stenlid J."/>
            <person name="Sun H."/>
            <person name="Sun S."/>
            <person name="Syed K."/>
            <person name="Tsang A."/>
            <person name="Wiebenga A."/>
            <person name="Young D."/>
            <person name="Pisabarro A."/>
            <person name="Eastwood D.C."/>
            <person name="Martin F."/>
            <person name="Cullen D."/>
            <person name="Grigoriev I.V."/>
            <person name="Hibbett D.S."/>
        </authorList>
    </citation>
    <scope>NUCLEOTIDE SEQUENCE</scope>
    <source>
        <strain evidence="3">FP-58527</strain>
    </source>
</reference>
<evidence type="ECO:0000313" key="3">
    <source>
        <dbReference type="Proteomes" id="UP000015241"/>
    </source>
</evidence>
<name>S8E9V0_FOMSC</name>
<evidence type="ECO:0000256" key="1">
    <source>
        <dbReference type="SAM" id="MobiDB-lite"/>
    </source>
</evidence>
<organism evidence="2 3">
    <name type="scientific">Fomitopsis schrenkii</name>
    <name type="common">Brown rot fungus</name>
    <dbReference type="NCBI Taxonomy" id="2126942"/>
    <lineage>
        <taxon>Eukaryota</taxon>
        <taxon>Fungi</taxon>
        <taxon>Dikarya</taxon>
        <taxon>Basidiomycota</taxon>
        <taxon>Agaricomycotina</taxon>
        <taxon>Agaricomycetes</taxon>
        <taxon>Polyporales</taxon>
        <taxon>Fomitopsis</taxon>
    </lineage>
</organism>
<sequence length="250" mass="27568">MPAARKSLRELLLSRRRASQLGQGGRQARMRRLPTSPSRELEPPPHPQDSLSPSEIGGTNREEGVASPTEDHDVRLPDIPTLDEVPDLPRTDEEIRVPEPPNLGRIYEDEAELGLPTVPNPSGEDEAEDTIMFPDAPNLDREEDEIVFPDAPNLSRGDEEDVIMVPDAPELGHTYEDEADAQNLSCGDDEEDSIMFPDAPNLGPGDKEILFPDTPNLSEEDVVMFPDPPHLDQAAEAEEDILLPDPPNLD</sequence>
<feature type="region of interest" description="Disordered" evidence="1">
    <location>
        <begin position="111"/>
        <end position="130"/>
    </location>
</feature>
<dbReference type="InParanoid" id="S8E9V0"/>